<dbReference type="Pfam" id="PF15348">
    <property type="entry name" value="GEMIN8"/>
    <property type="match status" value="1"/>
</dbReference>
<dbReference type="OMA" id="FREFMAV"/>
<dbReference type="InterPro" id="IPR034754">
    <property type="entry name" value="GEMIN8"/>
</dbReference>
<dbReference type="STRING" id="61622.ENSRROP00000013802"/>
<keyword evidence="3" id="KW-1185">Reference proteome</keyword>
<dbReference type="AlphaFoldDB" id="A0A2K6PB70"/>
<evidence type="ECO:0000313" key="3">
    <source>
        <dbReference type="Proteomes" id="UP000233200"/>
    </source>
</evidence>
<protein>
    <recommendedName>
        <fullName evidence="4">Gem nuclear organelle associated protein 8</fullName>
    </recommendedName>
</protein>
<reference evidence="2" key="2">
    <citation type="submission" date="2025-09" db="UniProtKB">
        <authorList>
            <consortium name="Ensembl"/>
        </authorList>
    </citation>
    <scope>IDENTIFICATION</scope>
</reference>
<feature type="compositionally biased region" description="Polar residues" evidence="1">
    <location>
        <begin position="100"/>
        <end position="109"/>
    </location>
</feature>
<proteinExistence type="predicted"/>
<dbReference type="PANTHER" id="PTHR16238:SF7">
    <property type="entry name" value="GEM-ASSOCIATED PROTEIN 8"/>
    <property type="match status" value="1"/>
</dbReference>
<evidence type="ECO:0008006" key="4">
    <source>
        <dbReference type="Google" id="ProtNLM"/>
    </source>
</evidence>
<evidence type="ECO:0000256" key="1">
    <source>
        <dbReference type="SAM" id="MobiDB-lite"/>
    </source>
</evidence>
<dbReference type="Ensembl" id="ENSRROT00000037927.1">
    <property type="protein sequence ID" value="ENSRROP00000013802.1"/>
    <property type="gene ID" value="ENSRROG00000031124.1"/>
</dbReference>
<accession>A0A2K6PB70</accession>
<dbReference type="Proteomes" id="UP000233200">
    <property type="component" value="Unplaced"/>
</dbReference>
<organism evidence="2 3">
    <name type="scientific">Rhinopithecus roxellana</name>
    <name type="common">Golden snub-nosed monkey</name>
    <name type="synonym">Pygathrix roxellana</name>
    <dbReference type="NCBI Taxonomy" id="61622"/>
    <lineage>
        <taxon>Eukaryota</taxon>
        <taxon>Metazoa</taxon>
        <taxon>Chordata</taxon>
        <taxon>Craniata</taxon>
        <taxon>Vertebrata</taxon>
        <taxon>Euteleostomi</taxon>
        <taxon>Mammalia</taxon>
        <taxon>Eutheria</taxon>
        <taxon>Euarchontoglires</taxon>
        <taxon>Primates</taxon>
        <taxon>Haplorrhini</taxon>
        <taxon>Catarrhini</taxon>
        <taxon>Cercopithecidae</taxon>
        <taxon>Colobinae</taxon>
        <taxon>Rhinopithecus</taxon>
    </lineage>
</organism>
<dbReference type="GeneTree" id="ENSGT00390000013608"/>
<evidence type="ECO:0000313" key="2">
    <source>
        <dbReference type="Ensembl" id="ENSRROP00000013802.1"/>
    </source>
</evidence>
<sequence length="297" mass="34598">MAAVKASTSKATRPWYPHPVYARYWQHYHQAMAWMQSHHNAYRKAAESCFSLPWYFLPALLPQSSYDNQAAYRQSFYDHHDSPCSSSLFRGSGQHPHGSSRIQASTRQDQALSKEEEMEIESDAEVECDLSNVEITEELRQYFADTERHREERRRRQQLDAKRLDTAPTERPGERRQAEMKRLYWDSAAKIQAMEATVQLSFDTHCDPKQPKYWPAMPLKFRARDTGHPASSSSFWIHALHLSFCTFLREKGLCTEVQACSPQFQWACHGVDILCQPLGGRQDIFCCQHDKFYPEIK</sequence>
<feature type="region of interest" description="Disordered" evidence="1">
    <location>
        <begin position="87"/>
        <end position="109"/>
    </location>
</feature>
<reference evidence="2" key="1">
    <citation type="submission" date="2025-08" db="UniProtKB">
        <authorList>
            <consortium name="Ensembl"/>
        </authorList>
    </citation>
    <scope>IDENTIFICATION</scope>
</reference>
<feature type="region of interest" description="Disordered" evidence="1">
    <location>
        <begin position="146"/>
        <end position="176"/>
    </location>
</feature>
<dbReference type="PANTHER" id="PTHR16238">
    <property type="entry name" value="GEM-ASSOCIATED PROTEIN 8"/>
    <property type="match status" value="1"/>
</dbReference>
<dbReference type="GO" id="GO:0032797">
    <property type="term" value="C:SMN complex"/>
    <property type="evidence" value="ECO:0007669"/>
    <property type="project" value="InterPro"/>
</dbReference>
<name>A0A2K6PB70_RHIRO</name>
<dbReference type="GO" id="GO:0000387">
    <property type="term" value="P:spliceosomal snRNP assembly"/>
    <property type="evidence" value="ECO:0007669"/>
    <property type="project" value="InterPro"/>
</dbReference>